<organism evidence="2 3">
    <name type="scientific">Rhizobium altiplani</name>
    <dbReference type="NCBI Taxonomy" id="1864509"/>
    <lineage>
        <taxon>Bacteria</taxon>
        <taxon>Pseudomonadati</taxon>
        <taxon>Pseudomonadota</taxon>
        <taxon>Alphaproteobacteria</taxon>
        <taxon>Hyphomicrobiales</taxon>
        <taxon>Rhizobiaceae</taxon>
        <taxon>Rhizobium/Agrobacterium group</taxon>
        <taxon>Rhizobium</taxon>
    </lineage>
</organism>
<accession>A0A109J860</accession>
<evidence type="ECO:0000256" key="1">
    <source>
        <dbReference type="SAM" id="MobiDB-lite"/>
    </source>
</evidence>
<dbReference type="PIRSF" id="PIRSF034285">
    <property type="entry name" value="UCP034285"/>
    <property type="match status" value="1"/>
</dbReference>
<protein>
    <recommendedName>
        <fullName evidence="4">Protein ImuA</fullName>
    </recommendedName>
</protein>
<name>A0A109J860_9HYPH</name>
<proteinExistence type="predicted"/>
<sequence>MAQPAVMRERLFALRETIAKLEGKPAPALAAAESEALADKGLSAKNESVLRLPLGIPTLDEAIDGGLPLDGITEVRSDLLREAGAGSGFVLALAAILQRQVEESHSAPPPILWIADMVSTMEAGVPYAVGLRDFGLKPDQFFYASPRKLEDALWLAEAAVESGVFPATVLEIRGNPKPFDLTESRRLSLRAKASKRPLFLLRQAGEEEASSAYFRFLAAPAPAQARPLPDGTMLGGSIGNPVFHLTLEKSRNPAPLSFLLEWNSHDRRFFAVSRSANPRLPDERAAHSGTPLSASSNRPDIKKEMGALLAFARSS</sequence>
<comment type="caution">
    <text evidence="2">The sequence shown here is derived from an EMBL/GenBank/DDBJ whole genome shotgun (WGS) entry which is preliminary data.</text>
</comment>
<dbReference type="Gene3D" id="3.40.50.300">
    <property type="entry name" value="P-loop containing nucleotide triphosphate hydrolases"/>
    <property type="match status" value="1"/>
</dbReference>
<dbReference type="AlphaFoldDB" id="A0A109J860"/>
<dbReference type="RefSeq" id="WP_062373896.1">
    <property type="nucleotide sequence ID" value="NZ_LNCD01000123.1"/>
</dbReference>
<dbReference type="SUPFAM" id="SSF52540">
    <property type="entry name" value="P-loop containing nucleoside triphosphate hydrolases"/>
    <property type="match status" value="1"/>
</dbReference>
<reference evidence="2 3" key="1">
    <citation type="submission" date="2015-11" db="EMBL/GenBank/DDBJ databases">
        <title>Draft Genome Sequence of the Strain BR 10423 (Rhizobium sp.) isolated from nodules of Mimosa pudica.</title>
        <authorList>
            <person name="Barauna A.C."/>
            <person name="Zilli J.E."/>
            <person name="Simoes-Araujo J.L."/>
            <person name="Reis V.M."/>
            <person name="James E.K."/>
            <person name="Reis F.B.Jr."/>
            <person name="Rouws L.F."/>
            <person name="Passos S.R."/>
            <person name="Gois S.R."/>
        </authorList>
    </citation>
    <scope>NUCLEOTIDE SEQUENCE [LARGE SCALE GENOMIC DNA]</scope>
    <source>
        <strain evidence="2 3">BR10423</strain>
    </source>
</reference>
<dbReference type="InterPro" id="IPR017026">
    <property type="entry name" value="ImuA"/>
</dbReference>
<evidence type="ECO:0008006" key="4">
    <source>
        <dbReference type="Google" id="ProtNLM"/>
    </source>
</evidence>
<keyword evidence="3" id="KW-1185">Reference proteome</keyword>
<feature type="region of interest" description="Disordered" evidence="1">
    <location>
        <begin position="280"/>
        <end position="301"/>
    </location>
</feature>
<dbReference type="InterPro" id="IPR027417">
    <property type="entry name" value="P-loop_NTPase"/>
</dbReference>
<evidence type="ECO:0000313" key="2">
    <source>
        <dbReference type="EMBL" id="KWV44127.1"/>
    </source>
</evidence>
<gene>
    <name evidence="2" type="ORF">AS026_17270</name>
</gene>
<evidence type="ECO:0000313" key="3">
    <source>
        <dbReference type="Proteomes" id="UP000068164"/>
    </source>
</evidence>
<dbReference type="Proteomes" id="UP000068164">
    <property type="component" value="Unassembled WGS sequence"/>
</dbReference>
<dbReference type="EMBL" id="LNCD01000123">
    <property type="protein sequence ID" value="KWV44127.1"/>
    <property type="molecule type" value="Genomic_DNA"/>
</dbReference>